<dbReference type="EC" id="2.7.1.2" evidence="2"/>
<dbReference type="Gene3D" id="3.30.420.40">
    <property type="match status" value="2"/>
</dbReference>
<dbReference type="PANTHER" id="PTHR18964:SF149">
    <property type="entry name" value="BIFUNCTIONAL UDP-N-ACETYLGLUCOSAMINE 2-EPIMERASE_N-ACETYLMANNOSAMINE KINASE"/>
    <property type="match status" value="1"/>
</dbReference>
<keyword evidence="3" id="KW-1185">Reference proteome</keyword>
<keyword evidence="2" id="KW-0808">Transferase</keyword>
<gene>
    <name evidence="2" type="ordered locus">Halhy_5281</name>
</gene>
<dbReference type="OrthoDB" id="9810372at2"/>
<dbReference type="eggNOG" id="COG1940">
    <property type="taxonomic scope" value="Bacteria"/>
</dbReference>
<dbReference type="InterPro" id="IPR036390">
    <property type="entry name" value="WH_DNA-bd_sf"/>
</dbReference>
<comment type="similarity">
    <text evidence="1">Belongs to the ROK (NagC/XylR) family.</text>
</comment>
<reference evidence="2 3" key="1">
    <citation type="journal article" date="2011" name="Stand. Genomic Sci.">
        <title>Complete genome sequence of Haliscomenobacter hydrossis type strain (O).</title>
        <authorList>
            <consortium name="US DOE Joint Genome Institute (JGI-PGF)"/>
            <person name="Daligault H."/>
            <person name="Lapidus A."/>
            <person name="Zeytun A."/>
            <person name="Nolan M."/>
            <person name="Lucas S."/>
            <person name="Del Rio T.G."/>
            <person name="Tice H."/>
            <person name="Cheng J.F."/>
            <person name="Tapia R."/>
            <person name="Han C."/>
            <person name="Goodwin L."/>
            <person name="Pitluck S."/>
            <person name="Liolios K."/>
            <person name="Pagani I."/>
            <person name="Ivanova N."/>
            <person name="Huntemann M."/>
            <person name="Mavromatis K."/>
            <person name="Mikhailova N."/>
            <person name="Pati A."/>
            <person name="Chen A."/>
            <person name="Palaniappan K."/>
            <person name="Land M."/>
            <person name="Hauser L."/>
            <person name="Brambilla E.M."/>
            <person name="Rohde M."/>
            <person name="Verbarg S."/>
            <person name="Goker M."/>
            <person name="Bristow J."/>
            <person name="Eisen J.A."/>
            <person name="Markowitz V."/>
            <person name="Hugenholtz P."/>
            <person name="Kyrpides N.C."/>
            <person name="Klenk H.P."/>
            <person name="Woyke T."/>
        </authorList>
    </citation>
    <scope>NUCLEOTIDE SEQUENCE [LARGE SCALE GENOMIC DNA]</scope>
    <source>
        <strain evidence="3">ATCC 27775 / DSM 1100 / LMG 10767 / O</strain>
    </source>
</reference>
<dbReference type="InterPro" id="IPR036388">
    <property type="entry name" value="WH-like_DNA-bd_sf"/>
</dbReference>
<evidence type="ECO:0000313" key="3">
    <source>
        <dbReference type="Proteomes" id="UP000008461"/>
    </source>
</evidence>
<dbReference type="SUPFAM" id="SSF46785">
    <property type="entry name" value="Winged helix' DNA-binding domain"/>
    <property type="match status" value="1"/>
</dbReference>
<organism evidence="2 3">
    <name type="scientific">Haliscomenobacter hydrossis (strain ATCC 27775 / DSM 1100 / LMG 10767 / O)</name>
    <dbReference type="NCBI Taxonomy" id="760192"/>
    <lineage>
        <taxon>Bacteria</taxon>
        <taxon>Pseudomonadati</taxon>
        <taxon>Bacteroidota</taxon>
        <taxon>Saprospiria</taxon>
        <taxon>Saprospirales</taxon>
        <taxon>Haliscomenobacteraceae</taxon>
        <taxon>Haliscomenobacter</taxon>
    </lineage>
</organism>
<proteinExistence type="inferred from homology"/>
<dbReference type="AlphaFoldDB" id="F4L779"/>
<dbReference type="EMBL" id="CP002691">
    <property type="protein sequence ID" value="AEE53106.1"/>
    <property type="molecule type" value="Genomic_DNA"/>
</dbReference>
<dbReference type="RefSeq" id="WP_013767641.1">
    <property type="nucleotide sequence ID" value="NC_015510.1"/>
</dbReference>
<dbReference type="InterPro" id="IPR000600">
    <property type="entry name" value="ROK"/>
</dbReference>
<sequence>MSEKKNQYKRGIIKEFYFSRLLSCADLCEKMDKSLPLVTKLINELMEENRVIENGLAPSTGGRRPLMYSVRADMQYVVAVSMDQLITRIALMDMQNNYIGEVAKVDLVLKGNDESLAILTTAIATFIETSTVDKKKIVGIGIAMPGFVDPQKGINYSFLKAAPDSSITEHISKAVGIPVLIDNDSSLIALAEWRFGAAAKEKNAMVINMNWGVGLGMILNGALYRGEIGFSGEFSHIPLFNNNKLCSCGKHGCLETETSLLVLVEKAQEGLKAGRISSLQGIPYDSPEEANNLIIKSALEGDQFAIELLSEIGLKIGRGVSILIHLLNPKLIVLSGRGAMAGRIWQAPIQQALNEYCIPRLAHNTTIEVSELGYQAEMIGAASLVMENFEHLHLPKIETPRYEGAL</sequence>
<dbReference type="Proteomes" id="UP000008461">
    <property type="component" value="Chromosome"/>
</dbReference>
<dbReference type="PANTHER" id="PTHR18964">
    <property type="entry name" value="ROK (REPRESSOR, ORF, KINASE) FAMILY"/>
    <property type="match status" value="1"/>
</dbReference>
<dbReference type="Pfam" id="PF00480">
    <property type="entry name" value="ROK"/>
    <property type="match status" value="1"/>
</dbReference>
<accession>F4L779</accession>
<evidence type="ECO:0000256" key="1">
    <source>
        <dbReference type="ARBA" id="ARBA00006479"/>
    </source>
</evidence>
<dbReference type="SUPFAM" id="SSF53067">
    <property type="entry name" value="Actin-like ATPase domain"/>
    <property type="match status" value="1"/>
</dbReference>
<dbReference type="HOGENOM" id="CLU_036604_13_1_10"/>
<name>F4L779_HALH1</name>
<dbReference type="GO" id="GO:0004340">
    <property type="term" value="F:glucokinase activity"/>
    <property type="evidence" value="ECO:0007669"/>
    <property type="project" value="UniProtKB-EC"/>
</dbReference>
<dbReference type="STRING" id="760192.Halhy_5281"/>
<reference key="2">
    <citation type="submission" date="2011-04" db="EMBL/GenBank/DDBJ databases">
        <title>Complete sequence of chromosome of Haliscomenobacter hydrossis DSM 1100.</title>
        <authorList>
            <consortium name="US DOE Joint Genome Institute (JGI-PGF)"/>
            <person name="Lucas S."/>
            <person name="Han J."/>
            <person name="Lapidus A."/>
            <person name="Bruce D."/>
            <person name="Goodwin L."/>
            <person name="Pitluck S."/>
            <person name="Peters L."/>
            <person name="Kyrpides N."/>
            <person name="Mavromatis K."/>
            <person name="Ivanova N."/>
            <person name="Ovchinnikova G."/>
            <person name="Pagani I."/>
            <person name="Daligault H."/>
            <person name="Detter J.C."/>
            <person name="Han C."/>
            <person name="Land M."/>
            <person name="Hauser L."/>
            <person name="Markowitz V."/>
            <person name="Cheng J.-F."/>
            <person name="Hugenholtz P."/>
            <person name="Woyke T."/>
            <person name="Wu D."/>
            <person name="Verbarg S."/>
            <person name="Frueling A."/>
            <person name="Brambilla E."/>
            <person name="Klenk H.-P."/>
            <person name="Eisen J.A."/>
        </authorList>
    </citation>
    <scope>NUCLEOTIDE SEQUENCE</scope>
    <source>
        <strain>DSM 1100</strain>
    </source>
</reference>
<dbReference type="InterPro" id="IPR043129">
    <property type="entry name" value="ATPase_NBD"/>
</dbReference>
<dbReference type="KEGG" id="hhy:Halhy_5281"/>
<protein>
    <submittedName>
        <fullName evidence="2">Glucokinase</fullName>
        <ecNumber evidence="2">2.7.1.2</ecNumber>
    </submittedName>
</protein>
<dbReference type="Gene3D" id="1.10.10.10">
    <property type="entry name" value="Winged helix-like DNA-binding domain superfamily/Winged helix DNA-binding domain"/>
    <property type="match status" value="1"/>
</dbReference>
<evidence type="ECO:0000313" key="2">
    <source>
        <dbReference type="EMBL" id="AEE53106.1"/>
    </source>
</evidence>